<keyword evidence="4" id="KW-1015">Disulfide bond</keyword>
<dbReference type="GO" id="GO:0046872">
    <property type="term" value="F:metal ion binding"/>
    <property type="evidence" value="ECO:0007669"/>
    <property type="project" value="UniProtKB-KW"/>
</dbReference>
<reference evidence="7 8" key="1">
    <citation type="submission" date="2022-12" db="EMBL/GenBank/DDBJ databases">
        <title>Dasania phycosphaerae sp. nov., isolated from particulate material of the south coast of Korea.</title>
        <authorList>
            <person name="Jiang Y."/>
        </authorList>
    </citation>
    <scope>NUCLEOTIDE SEQUENCE [LARGE SCALE GENOMIC DNA]</scope>
    <source>
        <strain evidence="7 8">GY-19</strain>
    </source>
</reference>
<dbReference type="Proteomes" id="UP001069090">
    <property type="component" value="Unassembled WGS sequence"/>
</dbReference>
<dbReference type="SUPFAM" id="SSF52833">
    <property type="entry name" value="Thioredoxin-like"/>
    <property type="match status" value="1"/>
</dbReference>
<comment type="similarity">
    <text evidence="1">Belongs to the SCO1/2 family.</text>
</comment>
<dbReference type="RefSeq" id="WP_258332438.1">
    <property type="nucleotide sequence ID" value="NZ_JAPTGG010000011.1"/>
</dbReference>
<evidence type="ECO:0000256" key="3">
    <source>
        <dbReference type="PIRSR" id="PIRSR603782-1"/>
    </source>
</evidence>
<gene>
    <name evidence="7" type="ORF">O0V09_13770</name>
</gene>
<dbReference type="PANTHER" id="PTHR12151:SF25">
    <property type="entry name" value="LINALOOL DEHYDRATASE_ISOMERASE DOMAIN-CONTAINING PROTEIN"/>
    <property type="match status" value="1"/>
</dbReference>
<evidence type="ECO:0000256" key="1">
    <source>
        <dbReference type="ARBA" id="ARBA00010996"/>
    </source>
</evidence>
<dbReference type="Gene3D" id="3.40.30.10">
    <property type="entry name" value="Glutaredoxin"/>
    <property type="match status" value="1"/>
</dbReference>
<sequence>MADNNGLNRKQMRGIKLTIAAVIGFIAIVLFVFIQGLSRTPILSKEEIKNNGAYLFENPRALQDFKLVKGDNSAFTPADLQGKWSLVFFGFTFCPDICPTTMAQLKQFYDKQTGTEFADDTQVILVSVDPGRDTPEKMQQYVKFFHEEFTGVTGEFLDIHRFATQLNIPFAKVPGGGENYMVDHSGNVAIINPQGHYVGFFRSPINVTMMAKAYGSIRYWFE</sequence>
<keyword evidence="3" id="KW-0479">Metal-binding</keyword>
<feature type="binding site" evidence="3">
    <location>
        <position position="98"/>
    </location>
    <ligand>
        <name>Cu cation</name>
        <dbReference type="ChEBI" id="CHEBI:23378"/>
    </ligand>
</feature>
<dbReference type="AlphaFoldDB" id="A0A9J6RPK5"/>
<dbReference type="InterPro" id="IPR036249">
    <property type="entry name" value="Thioredoxin-like_sf"/>
</dbReference>
<accession>A0A9J6RPK5</accession>
<dbReference type="InterPro" id="IPR013766">
    <property type="entry name" value="Thioredoxin_domain"/>
</dbReference>
<evidence type="ECO:0000313" key="8">
    <source>
        <dbReference type="Proteomes" id="UP001069090"/>
    </source>
</evidence>
<name>A0A9J6RPK5_9GAMM</name>
<dbReference type="Pfam" id="PF02630">
    <property type="entry name" value="SCO1-SenC"/>
    <property type="match status" value="1"/>
</dbReference>
<proteinExistence type="inferred from homology"/>
<feature type="binding site" evidence="3">
    <location>
        <position position="94"/>
    </location>
    <ligand>
        <name>Cu cation</name>
        <dbReference type="ChEBI" id="CHEBI:23378"/>
    </ligand>
</feature>
<comment type="caution">
    <text evidence="7">The sequence shown here is derived from an EMBL/GenBank/DDBJ whole genome shotgun (WGS) entry which is preliminary data.</text>
</comment>
<feature type="binding site" evidence="3">
    <location>
        <position position="184"/>
    </location>
    <ligand>
        <name>Cu cation</name>
        <dbReference type="ChEBI" id="CHEBI:23378"/>
    </ligand>
</feature>
<evidence type="ECO:0000313" key="7">
    <source>
        <dbReference type="EMBL" id="MCZ0866274.1"/>
    </source>
</evidence>
<feature type="domain" description="Thioredoxin" evidence="6">
    <location>
        <begin position="56"/>
        <end position="219"/>
    </location>
</feature>
<keyword evidence="5" id="KW-0472">Membrane</keyword>
<evidence type="ECO:0000256" key="2">
    <source>
        <dbReference type="ARBA" id="ARBA00023008"/>
    </source>
</evidence>
<dbReference type="PANTHER" id="PTHR12151">
    <property type="entry name" value="ELECTRON TRANSPORT PROTIN SCO1/SENC FAMILY MEMBER"/>
    <property type="match status" value="1"/>
</dbReference>
<evidence type="ECO:0000256" key="4">
    <source>
        <dbReference type="PIRSR" id="PIRSR603782-2"/>
    </source>
</evidence>
<evidence type="ECO:0000256" key="5">
    <source>
        <dbReference type="SAM" id="Phobius"/>
    </source>
</evidence>
<feature type="disulfide bond" description="Redox-active" evidence="4">
    <location>
        <begin position="94"/>
        <end position="98"/>
    </location>
</feature>
<dbReference type="InterPro" id="IPR003782">
    <property type="entry name" value="SCO1/SenC"/>
</dbReference>
<keyword evidence="2 3" id="KW-0186">Copper</keyword>
<dbReference type="CDD" id="cd02968">
    <property type="entry name" value="SCO"/>
    <property type="match status" value="1"/>
</dbReference>
<dbReference type="PROSITE" id="PS51352">
    <property type="entry name" value="THIOREDOXIN_2"/>
    <property type="match status" value="1"/>
</dbReference>
<keyword evidence="5" id="KW-0812">Transmembrane</keyword>
<keyword evidence="5" id="KW-1133">Transmembrane helix</keyword>
<keyword evidence="8" id="KW-1185">Reference proteome</keyword>
<organism evidence="7 8">
    <name type="scientific">Dasania phycosphaerae</name>
    <dbReference type="NCBI Taxonomy" id="2950436"/>
    <lineage>
        <taxon>Bacteria</taxon>
        <taxon>Pseudomonadati</taxon>
        <taxon>Pseudomonadota</taxon>
        <taxon>Gammaproteobacteria</taxon>
        <taxon>Cellvibrionales</taxon>
        <taxon>Spongiibacteraceae</taxon>
        <taxon>Dasania</taxon>
    </lineage>
</organism>
<evidence type="ECO:0000259" key="6">
    <source>
        <dbReference type="PROSITE" id="PS51352"/>
    </source>
</evidence>
<dbReference type="EMBL" id="JAPTGG010000011">
    <property type="protein sequence ID" value="MCZ0866274.1"/>
    <property type="molecule type" value="Genomic_DNA"/>
</dbReference>
<protein>
    <submittedName>
        <fullName evidence="7">SCO family protein</fullName>
    </submittedName>
</protein>
<feature type="transmembrane region" description="Helical" evidence="5">
    <location>
        <begin position="17"/>
        <end position="37"/>
    </location>
</feature>